<feature type="compositionally biased region" description="Acidic residues" evidence="1">
    <location>
        <begin position="536"/>
        <end position="553"/>
    </location>
</feature>
<sequence>MPLEIARGSLRPLKLTGLPVEILRLVLFNILEEDGTAVGAWDIQFPWTTSRLDADRARRRDIGALRLVCRLFSELAAPLLFPTLALQVTQSSLDLAEKIAKNPAIAAGVRGIRLYLGYRPTRYSDSLAQYWDMRLSTLQRLERYHNYCYEPYEWRCSASWGEDEEDEDEAKLRQAMEKCGRVRGAWREYVESALNDGEEADRAPLSEYQEIFQRGYSEFCRLHREQRRLLQHGTFADALATAVARMPNASSVAFFDTSDSDGTTMTHAELESRILGDNETLYQFLVSPLNWDTIEKRDSGVGQGVLNHTPELECVRLLWELPIALHRAGAGLTELWINSFPQHDGNFSALQAQDRTTGVPAWDDLGAACQNLEAFELLVTSSMMSRDNSLPPRDKASVDNFLGAVLSRCGTRLRSLSLNLYGLSVKTDRPGTSFEGAFHSDPFLGRLKELPRLHCLSLRHVELERETFKSLCNGLGSDLRDLDMVDVLVHGGGWADAVDTLREKMATAFGREVGYCSLYGLYGPEFVGTDVPPVEDGSEDSLSEDSVSQDDSDVLSTAVQKYIQGLREHNPLRERGG</sequence>
<gene>
    <name evidence="2" type="ORF">NEMBOFW57_003568</name>
</gene>
<dbReference type="Proteomes" id="UP001197093">
    <property type="component" value="Unassembled WGS sequence"/>
</dbReference>
<dbReference type="Gene3D" id="3.80.10.10">
    <property type="entry name" value="Ribonuclease Inhibitor"/>
    <property type="match status" value="1"/>
</dbReference>
<evidence type="ECO:0000313" key="2">
    <source>
        <dbReference type="EMBL" id="KAG7293516.1"/>
    </source>
</evidence>
<dbReference type="EMBL" id="JAHCVI010000001">
    <property type="protein sequence ID" value="KAG7293516.1"/>
    <property type="molecule type" value="Genomic_DNA"/>
</dbReference>
<keyword evidence="3" id="KW-1185">Reference proteome</keyword>
<evidence type="ECO:0000313" key="3">
    <source>
        <dbReference type="Proteomes" id="UP001197093"/>
    </source>
</evidence>
<name>A0AAD4F569_9PEZI</name>
<protein>
    <submittedName>
        <fullName evidence="2">Uncharacterized protein</fullName>
    </submittedName>
</protein>
<dbReference type="AlphaFoldDB" id="A0AAD4F569"/>
<comment type="caution">
    <text evidence="2">The sequence shown here is derived from an EMBL/GenBank/DDBJ whole genome shotgun (WGS) entry which is preliminary data.</text>
</comment>
<proteinExistence type="predicted"/>
<dbReference type="InterPro" id="IPR032675">
    <property type="entry name" value="LRR_dom_sf"/>
</dbReference>
<reference evidence="2" key="1">
    <citation type="submission" date="2023-02" db="EMBL/GenBank/DDBJ databases">
        <authorList>
            <person name="Palmer J.M."/>
        </authorList>
    </citation>
    <scope>NUCLEOTIDE SEQUENCE</scope>
    <source>
        <strain evidence="2">FW57</strain>
    </source>
</reference>
<accession>A0AAD4F569</accession>
<organism evidence="2 3">
    <name type="scientific">Staphylotrichum longicolle</name>
    <dbReference type="NCBI Taxonomy" id="669026"/>
    <lineage>
        <taxon>Eukaryota</taxon>
        <taxon>Fungi</taxon>
        <taxon>Dikarya</taxon>
        <taxon>Ascomycota</taxon>
        <taxon>Pezizomycotina</taxon>
        <taxon>Sordariomycetes</taxon>
        <taxon>Sordariomycetidae</taxon>
        <taxon>Sordariales</taxon>
        <taxon>Chaetomiaceae</taxon>
        <taxon>Staphylotrichum</taxon>
    </lineage>
</organism>
<evidence type="ECO:0000256" key="1">
    <source>
        <dbReference type="SAM" id="MobiDB-lite"/>
    </source>
</evidence>
<feature type="region of interest" description="Disordered" evidence="1">
    <location>
        <begin position="533"/>
        <end position="553"/>
    </location>
</feature>